<evidence type="ECO:0000256" key="4">
    <source>
        <dbReference type="PIRSR" id="PIRSR005739-1"/>
    </source>
</evidence>
<keyword evidence="1 7" id="KW-0489">Methyltransferase</keyword>
<dbReference type="PROSITE" id="PS51683">
    <property type="entry name" value="SAM_OMT_II"/>
    <property type="match status" value="1"/>
</dbReference>
<dbReference type="InterPro" id="IPR001077">
    <property type="entry name" value="COMT_C"/>
</dbReference>
<gene>
    <name evidence="7" type="ORF">E1298_19810</name>
</gene>
<evidence type="ECO:0000256" key="3">
    <source>
        <dbReference type="ARBA" id="ARBA00022691"/>
    </source>
</evidence>
<dbReference type="SUPFAM" id="SSF46785">
    <property type="entry name" value="Winged helix' DNA-binding domain"/>
    <property type="match status" value="1"/>
</dbReference>
<feature type="domain" description="O-methyltransferase dimerisation" evidence="6">
    <location>
        <begin position="50"/>
        <end position="119"/>
    </location>
</feature>
<evidence type="ECO:0000259" key="6">
    <source>
        <dbReference type="Pfam" id="PF08100"/>
    </source>
</evidence>
<dbReference type="InterPro" id="IPR029063">
    <property type="entry name" value="SAM-dependent_MTases_sf"/>
</dbReference>
<dbReference type="CDD" id="cd02440">
    <property type="entry name" value="AdoMet_MTases"/>
    <property type="match status" value="1"/>
</dbReference>
<dbReference type="GO" id="GO:0046983">
    <property type="term" value="F:protein dimerization activity"/>
    <property type="evidence" value="ECO:0007669"/>
    <property type="project" value="InterPro"/>
</dbReference>
<dbReference type="InterPro" id="IPR036388">
    <property type="entry name" value="WH-like_DNA-bd_sf"/>
</dbReference>
<dbReference type="GO" id="GO:0008171">
    <property type="term" value="F:O-methyltransferase activity"/>
    <property type="evidence" value="ECO:0007669"/>
    <property type="project" value="InterPro"/>
</dbReference>
<dbReference type="InterPro" id="IPR016461">
    <property type="entry name" value="COMT-like"/>
</dbReference>
<accession>A0A4R5BL67</accession>
<evidence type="ECO:0000259" key="5">
    <source>
        <dbReference type="Pfam" id="PF00891"/>
    </source>
</evidence>
<evidence type="ECO:0000256" key="1">
    <source>
        <dbReference type="ARBA" id="ARBA00022603"/>
    </source>
</evidence>
<dbReference type="EMBL" id="SMKU01000100">
    <property type="protein sequence ID" value="TDD84602.1"/>
    <property type="molecule type" value="Genomic_DNA"/>
</dbReference>
<comment type="caution">
    <text evidence="7">The sequence shown here is derived from an EMBL/GenBank/DDBJ whole genome shotgun (WGS) entry which is preliminary data.</text>
</comment>
<dbReference type="PIRSF" id="PIRSF005739">
    <property type="entry name" value="O-mtase"/>
    <property type="match status" value="1"/>
</dbReference>
<dbReference type="PANTHER" id="PTHR43712:SF2">
    <property type="entry name" value="O-METHYLTRANSFERASE CICE"/>
    <property type="match status" value="1"/>
</dbReference>
<sequence length="377" mass="40873">MSIRLAGITIRSRPVARAGRIRPRRALRPARSVAGSNERSPTMTRSPLIDLAFGYMPAQMLHVAAELGLADALHGEPRSSAELAKETGAHAPSLLRLLRALAVLGVVEQRERDLFALTAEGARLRSDAPDSIRSLIRLFCGPDVWRTWGDMAETLRTGEYAWLRVTGKTPFEFFDTNEELSVTFNRAMAEHTRDVAPALIGAHDFRRHRTVADLGGGDGTLIAAILRAAPGARGILYDLPAGLAAAPKTLRDLADRCDIVPGDFFESVPEGADAYVLKSVLHDWDDEKAATILRTCRAAMRPDARVLVLEQIVPEMVAPDTMGTLMNDLNMLVSTGGRERTEEEFRALLADAGFGVVAITGPAAPSNYHVIEARPAA</sequence>
<evidence type="ECO:0000256" key="2">
    <source>
        <dbReference type="ARBA" id="ARBA00022679"/>
    </source>
</evidence>
<name>A0A4R5BL67_9ACTN</name>
<dbReference type="Pfam" id="PF00891">
    <property type="entry name" value="Methyltransf_2"/>
    <property type="match status" value="1"/>
</dbReference>
<evidence type="ECO:0000313" key="7">
    <source>
        <dbReference type="EMBL" id="TDD84602.1"/>
    </source>
</evidence>
<organism evidence="7 8">
    <name type="scientific">Actinomadura rubrisoli</name>
    <dbReference type="NCBI Taxonomy" id="2530368"/>
    <lineage>
        <taxon>Bacteria</taxon>
        <taxon>Bacillati</taxon>
        <taxon>Actinomycetota</taxon>
        <taxon>Actinomycetes</taxon>
        <taxon>Streptosporangiales</taxon>
        <taxon>Thermomonosporaceae</taxon>
        <taxon>Actinomadura</taxon>
    </lineage>
</organism>
<keyword evidence="8" id="KW-1185">Reference proteome</keyword>
<dbReference type="Gene3D" id="1.10.10.10">
    <property type="entry name" value="Winged helix-like DNA-binding domain superfamily/Winged helix DNA-binding domain"/>
    <property type="match status" value="1"/>
</dbReference>
<dbReference type="GO" id="GO:0032259">
    <property type="term" value="P:methylation"/>
    <property type="evidence" value="ECO:0007669"/>
    <property type="project" value="UniProtKB-KW"/>
</dbReference>
<evidence type="ECO:0000313" key="8">
    <source>
        <dbReference type="Proteomes" id="UP000294513"/>
    </source>
</evidence>
<protein>
    <submittedName>
        <fullName evidence="7">Methyltransferase</fullName>
    </submittedName>
</protein>
<dbReference type="SUPFAM" id="SSF53335">
    <property type="entry name" value="S-adenosyl-L-methionine-dependent methyltransferases"/>
    <property type="match status" value="1"/>
</dbReference>
<reference evidence="7 8" key="1">
    <citation type="submission" date="2019-03" db="EMBL/GenBank/DDBJ databases">
        <title>Draft genome sequences of novel Actinobacteria.</title>
        <authorList>
            <person name="Sahin N."/>
            <person name="Ay H."/>
            <person name="Saygin H."/>
        </authorList>
    </citation>
    <scope>NUCLEOTIDE SEQUENCE [LARGE SCALE GENOMIC DNA]</scope>
    <source>
        <strain evidence="7 8">H3C3</strain>
    </source>
</reference>
<dbReference type="Gene3D" id="3.40.50.150">
    <property type="entry name" value="Vaccinia Virus protein VP39"/>
    <property type="match status" value="1"/>
</dbReference>
<dbReference type="AlphaFoldDB" id="A0A4R5BL67"/>
<dbReference type="Proteomes" id="UP000294513">
    <property type="component" value="Unassembled WGS sequence"/>
</dbReference>
<dbReference type="InterPro" id="IPR036390">
    <property type="entry name" value="WH_DNA-bd_sf"/>
</dbReference>
<feature type="active site" description="Proton acceptor" evidence="4">
    <location>
        <position position="282"/>
    </location>
</feature>
<dbReference type="PANTHER" id="PTHR43712">
    <property type="entry name" value="PUTATIVE (AFU_ORTHOLOGUE AFUA_4G14580)-RELATED"/>
    <property type="match status" value="1"/>
</dbReference>
<dbReference type="Pfam" id="PF08100">
    <property type="entry name" value="Dimerisation"/>
    <property type="match status" value="1"/>
</dbReference>
<dbReference type="InterPro" id="IPR012967">
    <property type="entry name" value="COMT_dimerisation"/>
</dbReference>
<dbReference type="Gene3D" id="1.10.287.1350">
    <property type="match status" value="1"/>
</dbReference>
<feature type="domain" description="O-methyltransferase C-terminal" evidence="5">
    <location>
        <begin position="148"/>
        <end position="354"/>
    </location>
</feature>
<keyword evidence="2 7" id="KW-0808">Transferase</keyword>
<keyword evidence="3" id="KW-0949">S-adenosyl-L-methionine</keyword>
<dbReference type="OrthoDB" id="4145676at2"/>
<proteinExistence type="predicted"/>